<accession>A0A078ITD0</accession>
<name>A0A078ITD0_BRANA</name>
<dbReference type="EMBL" id="LK033155">
    <property type="protein sequence ID" value="CDY53031.1"/>
    <property type="molecule type" value="Genomic_DNA"/>
</dbReference>
<evidence type="ECO:0000313" key="3">
    <source>
        <dbReference type="Proteomes" id="UP000028999"/>
    </source>
</evidence>
<keyword evidence="1" id="KW-0175">Coiled coil</keyword>
<evidence type="ECO:0000256" key="1">
    <source>
        <dbReference type="SAM" id="Coils"/>
    </source>
</evidence>
<evidence type="ECO:0000313" key="2">
    <source>
        <dbReference type="EMBL" id="CDY53031.1"/>
    </source>
</evidence>
<gene>
    <name evidence="2" type="primary">BnaCnng24030D</name>
    <name evidence="2" type="ORF">GSBRNA2T00008418001</name>
</gene>
<proteinExistence type="predicted"/>
<dbReference type="PaxDb" id="3708-A0A078ITD0"/>
<feature type="coiled-coil region" evidence="1">
    <location>
        <begin position="32"/>
        <end position="59"/>
    </location>
</feature>
<dbReference type="AlphaFoldDB" id="A0A078ITD0"/>
<dbReference type="Gramene" id="CDY53031">
    <property type="protein sequence ID" value="CDY53031"/>
    <property type="gene ID" value="GSBRNA2T00008418001"/>
</dbReference>
<reference evidence="2 3" key="1">
    <citation type="journal article" date="2014" name="Science">
        <title>Plant genetics. Early allopolyploid evolution in the post-Neolithic Brassica napus oilseed genome.</title>
        <authorList>
            <person name="Chalhoub B."/>
            <person name="Denoeud F."/>
            <person name="Liu S."/>
            <person name="Parkin I.A."/>
            <person name="Tang H."/>
            <person name="Wang X."/>
            <person name="Chiquet J."/>
            <person name="Belcram H."/>
            <person name="Tong C."/>
            <person name="Samans B."/>
            <person name="Correa M."/>
            <person name="Da Silva C."/>
            <person name="Just J."/>
            <person name="Falentin C."/>
            <person name="Koh C.S."/>
            <person name="Le Clainche I."/>
            <person name="Bernard M."/>
            <person name="Bento P."/>
            <person name="Noel B."/>
            <person name="Labadie K."/>
            <person name="Alberti A."/>
            <person name="Charles M."/>
            <person name="Arnaud D."/>
            <person name="Guo H."/>
            <person name="Daviaud C."/>
            <person name="Alamery S."/>
            <person name="Jabbari K."/>
            <person name="Zhao M."/>
            <person name="Edger P.P."/>
            <person name="Chelaifa H."/>
            <person name="Tack D."/>
            <person name="Lassalle G."/>
            <person name="Mestiri I."/>
            <person name="Schnel N."/>
            <person name="Le Paslier M.C."/>
            <person name="Fan G."/>
            <person name="Renault V."/>
            <person name="Bayer P.E."/>
            <person name="Golicz A.A."/>
            <person name="Manoli S."/>
            <person name="Lee T.H."/>
            <person name="Thi V.H."/>
            <person name="Chalabi S."/>
            <person name="Hu Q."/>
            <person name="Fan C."/>
            <person name="Tollenaere R."/>
            <person name="Lu Y."/>
            <person name="Battail C."/>
            <person name="Shen J."/>
            <person name="Sidebottom C.H."/>
            <person name="Wang X."/>
            <person name="Canaguier A."/>
            <person name="Chauveau A."/>
            <person name="Berard A."/>
            <person name="Deniot G."/>
            <person name="Guan M."/>
            <person name="Liu Z."/>
            <person name="Sun F."/>
            <person name="Lim Y.P."/>
            <person name="Lyons E."/>
            <person name="Town C.D."/>
            <person name="Bancroft I."/>
            <person name="Wang X."/>
            <person name="Meng J."/>
            <person name="Ma J."/>
            <person name="Pires J.C."/>
            <person name="King G.J."/>
            <person name="Brunel D."/>
            <person name="Delourme R."/>
            <person name="Renard M."/>
            <person name="Aury J.M."/>
            <person name="Adams K.L."/>
            <person name="Batley J."/>
            <person name="Snowdon R.J."/>
            <person name="Tost J."/>
            <person name="Edwards D."/>
            <person name="Zhou Y."/>
            <person name="Hua W."/>
            <person name="Sharpe A.G."/>
            <person name="Paterson A.H."/>
            <person name="Guan C."/>
            <person name="Wincker P."/>
        </authorList>
    </citation>
    <scope>NUCLEOTIDE SEQUENCE [LARGE SCALE GENOMIC DNA]</scope>
    <source>
        <strain evidence="3">cv. Darmor-bzh</strain>
    </source>
</reference>
<keyword evidence="3" id="KW-1185">Reference proteome</keyword>
<sequence length="101" mass="11735">MIASTKKIKALDSNVSVSSTEPTEVIRMKMELVQQAKKVETLECKLEEMGKQLRSYEIMRIRIDLLELEVMLLTEKSKTNEMFTVPHLKDEDISTYQKGQR</sequence>
<dbReference type="Proteomes" id="UP000028999">
    <property type="component" value="Unassembled WGS sequence"/>
</dbReference>
<organism evidence="2 3">
    <name type="scientific">Brassica napus</name>
    <name type="common">Rape</name>
    <dbReference type="NCBI Taxonomy" id="3708"/>
    <lineage>
        <taxon>Eukaryota</taxon>
        <taxon>Viridiplantae</taxon>
        <taxon>Streptophyta</taxon>
        <taxon>Embryophyta</taxon>
        <taxon>Tracheophyta</taxon>
        <taxon>Spermatophyta</taxon>
        <taxon>Magnoliopsida</taxon>
        <taxon>eudicotyledons</taxon>
        <taxon>Gunneridae</taxon>
        <taxon>Pentapetalae</taxon>
        <taxon>rosids</taxon>
        <taxon>malvids</taxon>
        <taxon>Brassicales</taxon>
        <taxon>Brassicaceae</taxon>
        <taxon>Brassiceae</taxon>
        <taxon>Brassica</taxon>
    </lineage>
</organism>
<protein>
    <submittedName>
        <fullName evidence="2">BnaCnng24030D protein</fullName>
    </submittedName>
</protein>